<dbReference type="InterPro" id="IPR003673">
    <property type="entry name" value="CoA-Trfase_fam_III"/>
</dbReference>
<reference evidence="3" key="1">
    <citation type="submission" date="2022-03" db="EMBL/GenBank/DDBJ databases">
        <authorList>
            <person name="Woo C.Y."/>
        </authorList>
    </citation>
    <scope>NUCLEOTIDE SEQUENCE</scope>
    <source>
        <strain evidence="3">CYS-02</strain>
    </source>
</reference>
<dbReference type="Pfam" id="PF02515">
    <property type="entry name" value="CoA_transf_3"/>
    <property type="match status" value="1"/>
</dbReference>
<evidence type="ECO:0000256" key="2">
    <source>
        <dbReference type="SAM" id="MobiDB-lite"/>
    </source>
</evidence>
<sequence>MAGALDKVRILDLTGVGMGPMATQMLGDMGADVIKVESAAGDVFRHVTPQRHAKMSHAHLNFNRNKRSAVIDAKTAEGRQQLLALLEDTDVLVSNMRAPAMRRLGLDYASLEQRFPRLIYCACYGYSESGPYAGRPAIDDTIQAVSGLAWLQGGAGAGAGAPEYVKSVVADKVVGLYVAQAVASALYARERSGVGQAIEVPMFECMVAFMALEHLAGLTYVPPEGNAGYARLLNDYRRPFRTQDSYMSVVPYTDAQWQRFFALVGHPEMAQDPRYQTLNSRSRHFPELYRFVEESLAGRTTAAWSEALADADIPFAPVNSFDDLLRDPHLAATQFWHESEHPTEGRIVQAGLPVRFSRTPGQVQRHAPSLGEHTDEILGGLRRP</sequence>
<evidence type="ECO:0000313" key="4">
    <source>
        <dbReference type="Proteomes" id="UP001139447"/>
    </source>
</evidence>
<dbReference type="InterPro" id="IPR050483">
    <property type="entry name" value="CoA-transferase_III_domain"/>
</dbReference>
<dbReference type="PANTHER" id="PTHR48207">
    <property type="entry name" value="SUCCINATE--HYDROXYMETHYLGLUTARATE COA-TRANSFERASE"/>
    <property type="match status" value="1"/>
</dbReference>
<protein>
    <submittedName>
        <fullName evidence="3">CoA transferase</fullName>
    </submittedName>
</protein>
<feature type="region of interest" description="Disordered" evidence="2">
    <location>
        <begin position="360"/>
        <end position="384"/>
    </location>
</feature>
<dbReference type="Proteomes" id="UP001139447">
    <property type="component" value="Unassembled WGS sequence"/>
</dbReference>
<dbReference type="InterPro" id="IPR023606">
    <property type="entry name" value="CoA-Trfase_III_dom_1_sf"/>
</dbReference>
<dbReference type="RefSeq" id="WP_243304792.1">
    <property type="nucleotide sequence ID" value="NZ_JALGBI010000001.1"/>
</dbReference>
<organism evidence="3 4">
    <name type="scientific">Variovorax terrae</name>
    <dbReference type="NCBI Taxonomy" id="2923278"/>
    <lineage>
        <taxon>Bacteria</taxon>
        <taxon>Pseudomonadati</taxon>
        <taxon>Pseudomonadota</taxon>
        <taxon>Betaproteobacteria</taxon>
        <taxon>Burkholderiales</taxon>
        <taxon>Comamonadaceae</taxon>
        <taxon>Variovorax</taxon>
    </lineage>
</organism>
<keyword evidence="1 3" id="KW-0808">Transferase</keyword>
<dbReference type="PANTHER" id="PTHR48207:SF4">
    <property type="entry name" value="BLL6097 PROTEIN"/>
    <property type="match status" value="1"/>
</dbReference>
<evidence type="ECO:0000313" key="3">
    <source>
        <dbReference type="EMBL" id="MCJ0762493.1"/>
    </source>
</evidence>
<name>A0A9X1VSF2_9BURK</name>
<dbReference type="SUPFAM" id="SSF89796">
    <property type="entry name" value="CoA-transferase family III (CaiB/BaiF)"/>
    <property type="match status" value="1"/>
</dbReference>
<comment type="caution">
    <text evidence="3">The sequence shown here is derived from an EMBL/GenBank/DDBJ whole genome shotgun (WGS) entry which is preliminary data.</text>
</comment>
<dbReference type="GO" id="GO:0008410">
    <property type="term" value="F:CoA-transferase activity"/>
    <property type="evidence" value="ECO:0007669"/>
    <property type="project" value="TreeGrafter"/>
</dbReference>
<dbReference type="Gene3D" id="3.30.1540.10">
    <property type="entry name" value="formyl-coa transferase, domain 3"/>
    <property type="match status" value="1"/>
</dbReference>
<keyword evidence="4" id="KW-1185">Reference proteome</keyword>
<dbReference type="InterPro" id="IPR044855">
    <property type="entry name" value="CoA-Trfase_III_dom3_sf"/>
</dbReference>
<gene>
    <name evidence="3" type="ORF">MMF98_04640</name>
</gene>
<evidence type="ECO:0000256" key="1">
    <source>
        <dbReference type="ARBA" id="ARBA00022679"/>
    </source>
</evidence>
<accession>A0A9X1VSF2</accession>
<proteinExistence type="predicted"/>
<dbReference type="Gene3D" id="3.40.50.10540">
    <property type="entry name" value="Crotonobetainyl-coa:carnitine coa-transferase, domain 1"/>
    <property type="match status" value="1"/>
</dbReference>
<dbReference type="AlphaFoldDB" id="A0A9X1VSF2"/>
<dbReference type="EMBL" id="JALGBI010000001">
    <property type="protein sequence ID" value="MCJ0762493.1"/>
    <property type="molecule type" value="Genomic_DNA"/>
</dbReference>